<dbReference type="GO" id="GO:0016929">
    <property type="term" value="F:deSUMOylase activity"/>
    <property type="evidence" value="ECO:0007669"/>
    <property type="project" value="TreeGrafter"/>
</dbReference>
<evidence type="ECO:0000256" key="3">
    <source>
        <dbReference type="ARBA" id="ARBA00022801"/>
    </source>
</evidence>
<dbReference type="GO" id="GO:0016926">
    <property type="term" value="P:protein desumoylation"/>
    <property type="evidence" value="ECO:0007669"/>
    <property type="project" value="TreeGrafter"/>
</dbReference>
<dbReference type="Gene3D" id="3.40.395.10">
    <property type="entry name" value="Adenoviral Proteinase, Chain A"/>
    <property type="match status" value="1"/>
</dbReference>
<comment type="similarity">
    <text evidence="1">Belongs to the peptidase C48 family.</text>
</comment>
<dbReference type="SUPFAM" id="SSF54001">
    <property type="entry name" value="Cysteine proteinases"/>
    <property type="match status" value="1"/>
</dbReference>
<evidence type="ECO:0000313" key="7">
    <source>
        <dbReference type="Proteomes" id="UP000324897"/>
    </source>
</evidence>
<reference evidence="6 7" key="1">
    <citation type="journal article" date="2019" name="Sci. Rep.">
        <title>A high-quality genome of Eragrostis curvula grass provides insights into Poaceae evolution and supports new strategies to enhance forage quality.</title>
        <authorList>
            <person name="Carballo J."/>
            <person name="Santos B.A.C.M."/>
            <person name="Zappacosta D."/>
            <person name="Garbus I."/>
            <person name="Selva J.P."/>
            <person name="Gallo C.A."/>
            <person name="Diaz A."/>
            <person name="Albertini E."/>
            <person name="Caccamo M."/>
            <person name="Echenique V."/>
        </authorList>
    </citation>
    <scope>NUCLEOTIDE SEQUENCE [LARGE SCALE GENOMIC DNA]</scope>
    <source>
        <strain evidence="7">cv. Victoria</strain>
        <tissue evidence="6">Leaf</tissue>
    </source>
</reference>
<evidence type="ECO:0000256" key="1">
    <source>
        <dbReference type="ARBA" id="ARBA00005234"/>
    </source>
</evidence>
<protein>
    <recommendedName>
        <fullName evidence="5">Ubiquitin-like protease family profile domain-containing protein</fullName>
    </recommendedName>
</protein>
<evidence type="ECO:0000256" key="4">
    <source>
        <dbReference type="ARBA" id="ARBA00022807"/>
    </source>
</evidence>
<dbReference type="AlphaFoldDB" id="A0A5J9W5W2"/>
<dbReference type="GO" id="GO:0005634">
    <property type="term" value="C:nucleus"/>
    <property type="evidence" value="ECO:0007669"/>
    <property type="project" value="TreeGrafter"/>
</dbReference>
<evidence type="ECO:0000259" key="5">
    <source>
        <dbReference type="Pfam" id="PF02902"/>
    </source>
</evidence>
<dbReference type="Proteomes" id="UP000324897">
    <property type="component" value="Unassembled WGS sequence"/>
</dbReference>
<proteinExistence type="inferred from homology"/>
<evidence type="ECO:0000313" key="6">
    <source>
        <dbReference type="EMBL" id="TVU43558.1"/>
    </source>
</evidence>
<dbReference type="PANTHER" id="PTHR12606:SF155">
    <property type="entry name" value="OS04G0316900 PROTEIN"/>
    <property type="match status" value="1"/>
</dbReference>
<organism evidence="6 7">
    <name type="scientific">Eragrostis curvula</name>
    <name type="common">weeping love grass</name>
    <dbReference type="NCBI Taxonomy" id="38414"/>
    <lineage>
        <taxon>Eukaryota</taxon>
        <taxon>Viridiplantae</taxon>
        <taxon>Streptophyta</taxon>
        <taxon>Embryophyta</taxon>
        <taxon>Tracheophyta</taxon>
        <taxon>Spermatophyta</taxon>
        <taxon>Magnoliopsida</taxon>
        <taxon>Liliopsida</taxon>
        <taxon>Poales</taxon>
        <taxon>Poaceae</taxon>
        <taxon>PACMAD clade</taxon>
        <taxon>Chloridoideae</taxon>
        <taxon>Eragrostideae</taxon>
        <taxon>Eragrostidinae</taxon>
        <taxon>Eragrostis</taxon>
    </lineage>
</organism>
<dbReference type="Pfam" id="PF02902">
    <property type="entry name" value="Peptidase_C48"/>
    <property type="match status" value="1"/>
</dbReference>
<dbReference type="InterPro" id="IPR038765">
    <property type="entry name" value="Papain-like_cys_pep_sf"/>
</dbReference>
<dbReference type="Gramene" id="TVU43558">
    <property type="protein sequence ID" value="TVU43558"/>
    <property type="gene ID" value="EJB05_10037"/>
</dbReference>
<keyword evidence="2" id="KW-0645">Protease</keyword>
<comment type="caution">
    <text evidence="6">The sequence shown here is derived from an EMBL/GenBank/DDBJ whole genome shotgun (WGS) entry which is preliminary data.</text>
</comment>
<dbReference type="PANTHER" id="PTHR12606">
    <property type="entry name" value="SENTRIN/SUMO-SPECIFIC PROTEASE"/>
    <property type="match status" value="1"/>
</dbReference>
<accession>A0A5J9W5W2</accession>
<sequence length="148" mass="16886">MMPFCFDNNWVLVVVNANKKEIQVLNPLCPGAGSEEDLQLLKAIQNLVKGLDFHLEVGSQTHTMKTNRWTDMKVKTWPIVTIQGLPQQHDTTSDGLFVLKYIEHWDGDRLTKNFNQAMIDSFRRKLICILFNSSENVVKDHIQGTTGS</sequence>
<evidence type="ECO:0000256" key="2">
    <source>
        <dbReference type="ARBA" id="ARBA00022670"/>
    </source>
</evidence>
<gene>
    <name evidence="6" type="ORF">EJB05_10037</name>
</gene>
<keyword evidence="3" id="KW-0378">Hydrolase</keyword>
<dbReference type="InterPro" id="IPR003653">
    <property type="entry name" value="Peptidase_C48_C"/>
</dbReference>
<dbReference type="GO" id="GO:0006508">
    <property type="term" value="P:proteolysis"/>
    <property type="evidence" value="ECO:0007669"/>
    <property type="project" value="UniProtKB-KW"/>
</dbReference>
<feature type="domain" description="Ubiquitin-like protease family profile" evidence="5">
    <location>
        <begin position="2"/>
        <end position="126"/>
    </location>
</feature>
<keyword evidence="7" id="KW-1185">Reference proteome</keyword>
<keyword evidence="4" id="KW-0788">Thiol protease</keyword>
<dbReference type="OrthoDB" id="678532at2759"/>
<name>A0A5J9W5W2_9POAL</name>
<dbReference type="EMBL" id="RWGY01000005">
    <property type="protein sequence ID" value="TVU43558.1"/>
    <property type="molecule type" value="Genomic_DNA"/>
</dbReference>